<gene>
    <name evidence="2" type="ORF">CEXT_360301</name>
</gene>
<protein>
    <submittedName>
        <fullName evidence="2">Uncharacterized protein</fullName>
    </submittedName>
</protein>
<proteinExistence type="predicted"/>
<comment type="caution">
    <text evidence="2">The sequence shown here is derived from an EMBL/GenBank/DDBJ whole genome shotgun (WGS) entry which is preliminary data.</text>
</comment>
<dbReference type="Proteomes" id="UP001054945">
    <property type="component" value="Unassembled WGS sequence"/>
</dbReference>
<name>A0AAV4UX61_CAEEX</name>
<evidence type="ECO:0000256" key="1">
    <source>
        <dbReference type="SAM" id="MobiDB-lite"/>
    </source>
</evidence>
<dbReference type="EMBL" id="BPLR01013564">
    <property type="protein sequence ID" value="GIY62014.1"/>
    <property type="molecule type" value="Genomic_DNA"/>
</dbReference>
<feature type="compositionally biased region" description="Basic and acidic residues" evidence="1">
    <location>
        <begin position="13"/>
        <end position="29"/>
    </location>
</feature>
<evidence type="ECO:0000313" key="3">
    <source>
        <dbReference type="Proteomes" id="UP001054945"/>
    </source>
</evidence>
<dbReference type="AlphaFoldDB" id="A0AAV4UX61"/>
<organism evidence="2 3">
    <name type="scientific">Caerostris extrusa</name>
    <name type="common">Bark spider</name>
    <name type="synonym">Caerostris bankana</name>
    <dbReference type="NCBI Taxonomy" id="172846"/>
    <lineage>
        <taxon>Eukaryota</taxon>
        <taxon>Metazoa</taxon>
        <taxon>Ecdysozoa</taxon>
        <taxon>Arthropoda</taxon>
        <taxon>Chelicerata</taxon>
        <taxon>Arachnida</taxon>
        <taxon>Araneae</taxon>
        <taxon>Araneomorphae</taxon>
        <taxon>Entelegynae</taxon>
        <taxon>Araneoidea</taxon>
        <taxon>Araneidae</taxon>
        <taxon>Caerostris</taxon>
    </lineage>
</organism>
<accession>A0AAV4UX61</accession>
<sequence length="89" mass="10345">MTHETLLFSDLEESNKNDEDSASSKDPVSECHVFRHAHRIRQLPRCSCGSRDIQEKIHHGNQTKKLSFNGYLETPLYYWPLVYGKLRPG</sequence>
<feature type="region of interest" description="Disordered" evidence="1">
    <location>
        <begin position="1"/>
        <end position="29"/>
    </location>
</feature>
<keyword evidence="3" id="KW-1185">Reference proteome</keyword>
<evidence type="ECO:0000313" key="2">
    <source>
        <dbReference type="EMBL" id="GIY62014.1"/>
    </source>
</evidence>
<reference evidence="2 3" key="1">
    <citation type="submission" date="2021-06" db="EMBL/GenBank/DDBJ databases">
        <title>Caerostris extrusa draft genome.</title>
        <authorList>
            <person name="Kono N."/>
            <person name="Arakawa K."/>
        </authorList>
    </citation>
    <scope>NUCLEOTIDE SEQUENCE [LARGE SCALE GENOMIC DNA]</scope>
</reference>